<name>A0A2S9K366_9BURK</name>
<dbReference type="Pfam" id="PF00990">
    <property type="entry name" value="GGDEF"/>
    <property type="match status" value="1"/>
</dbReference>
<gene>
    <name evidence="4" type="ORF">C6P64_11990</name>
</gene>
<evidence type="ECO:0000256" key="2">
    <source>
        <dbReference type="SAM" id="Phobius"/>
    </source>
</evidence>
<comment type="caution">
    <text evidence="4">The sequence shown here is derived from an EMBL/GenBank/DDBJ whole genome shotgun (WGS) entry which is preliminary data.</text>
</comment>
<dbReference type="Gene3D" id="3.30.70.270">
    <property type="match status" value="1"/>
</dbReference>
<proteinExistence type="predicted"/>
<dbReference type="FunFam" id="3.30.70.270:FF:000001">
    <property type="entry name" value="Diguanylate cyclase domain protein"/>
    <property type="match status" value="1"/>
</dbReference>
<dbReference type="SUPFAM" id="SSF55073">
    <property type="entry name" value="Nucleotide cyclase"/>
    <property type="match status" value="1"/>
</dbReference>
<keyword evidence="5" id="KW-1185">Reference proteome</keyword>
<protein>
    <recommendedName>
        <fullName evidence="3">GGDEF domain-containing protein</fullName>
    </recommendedName>
</protein>
<dbReference type="InterPro" id="IPR052163">
    <property type="entry name" value="DGC-Regulatory_Protein"/>
</dbReference>
<feature type="region of interest" description="Disordered" evidence="1">
    <location>
        <begin position="224"/>
        <end position="243"/>
    </location>
</feature>
<dbReference type="RefSeq" id="WP_105748807.1">
    <property type="nucleotide sequence ID" value="NZ_PVLQ01000041.1"/>
</dbReference>
<dbReference type="OrthoDB" id="9813903at2"/>
<sequence>MSSAAVLQVRRHPPGHAYRHWLITLMVAGLLLLTGLYWWNWLSSAQQLRQETLEQAQRRATQVNSAASEVIAMLFLNIELTMLQLIDQYRQDPGPAFERKVAQLRQQLPAGAMLQVGVIGTDGALEYSSLGLRDRVDLGDREHFKVHLDPAREPFFIGKPLRGRVSGQWSLPFSHPIRQDGQLRGVLVLSVSPDYLRQALARLALASDDLISIYRQDGELLARNRDPADRLEQPGGRQPPFVGQGLRRSGHFSAVAPSDGVERLFQWQRLSEYPVTVVLGLSQPTLLQPIERAIAQERWQALLATLLLWSSAGCAILLLRRLQTHVQKRRSIEHLALHDPLTGLHNRHALLERLGQLVATRSRQQVRFGLLFLDLDGFKPINDRHGHATGDAVLQAIAGRLNGCVRQQDFAARLGGDEFVLVLQDIGSSKAVQAMAQRIRTSLSEPLMVDGRQIRVGASIGMACYPQDGETPEALLAAADQMMYEVKRGQQAASAL</sequence>
<dbReference type="CDD" id="cd12914">
    <property type="entry name" value="PDC1_DGC_like"/>
    <property type="match status" value="1"/>
</dbReference>
<dbReference type="InterPro" id="IPR029787">
    <property type="entry name" value="Nucleotide_cyclase"/>
</dbReference>
<dbReference type="GO" id="GO:0003824">
    <property type="term" value="F:catalytic activity"/>
    <property type="evidence" value="ECO:0007669"/>
    <property type="project" value="UniProtKB-ARBA"/>
</dbReference>
<organism evidence="4 5">
    <name type="scientific">Malikia granosa</name>
    <dbReference type="NCBI Taxonomy" id="263067"/>
    <lineage>
        <taxon>Bacteria</taxon>
        <taxon>Pseudomonadati</taxon>
        <taxon>Pseudomonadota</taxon>
        <taxon>Betaproteobacteria</taxon>
        <taxon>Burkholderiales</taxon>
        <taxon>Comamonadaceae</taxon>
        <taxon>Malikia</taxon>
    </lineage>
</organism>
<dbReference type="Gene3D" id="3.30.450.20">
    <property type="entry name" value="PAS domain"/>
    <property type="match status" value="2"/>
</dbReference>
<dbReference type="AlphaFoldDB" id="A0A2S9K366"/>
<keyword evidence="2" id="KW-0472">Membrane</keyword>
<dbReference type="Proteomes" id="UP000238589">
    <property type="component" value="Unassembled WGS sequence"/>
</dbReference>
<dbReference type="CDD" id="cd12915">
    <property type="entry name" value="PDC2_DGC_like"/>
    <property type="match status" value="1"/>
</dbReference>
<dbReference type="InterPro" id="IPR043128">
    <property type="entry name" value="Rev_trsase/Diguanyl_cyclase"/>
</dbReference>
<evidence type="ECO:0000313" key="4">
    <source>
        <dbReference type="EMBL" id="PRD64893.1"/>
    </source>
</evidence>
<feature type="transmembrane region" description="Helical" evidence="2">
    <location>
        <begin position="21"/>
        <end position="39"/>
    </location>
</feature>
<dbReference type="EMBL" id="PVLQ01000041">
    <property type="protein sequence ID" value="PRD64893.1"/>
    <property type="molecule type" value="Genomic_DNA"/>
</dbReference>
<dbReference type="PANTHER" id="PTHR46663:SF2">
    <property type="entry name" value="GGDEF DOMAIN-CONTAINING PROTEIN"/>
    <property type="match status" value="1"/>
</dbReference>
<keyword evidence="2" id="KW-0812">Transmembrane</keyword>
<keyword evidence="2" id="KW-1133">Transmembrane helix</keyword>
<evidence type="ECO:0000256" key="1">
    <source>
        <dbReference type="SAM" id="MobiDB-lite"/>
    </source>
</evidence>
<feature type="domain" description="GGDEF" evidence="3">
    <location>
        <begin position="366"/>
        <end position="496"/>
    </location>
</feature>
<evidence type="ECO:0000259" key="3">
    <source>
        <dbReference type="PROSITE" id="PS50887"/>
    </source>
</evidence>
<dbReference type="CDD" id="cd01949">
    <property type="entry name" value="GGDEF"/>
    <property type="match status" value="1"/>
</dbReference>
<accession>A0A2S9K366</accession>
<evidence type="ECO:0000313" key="5">
    <source>
        <dbReference type="Proteomes" id="UP000238589"/>
    </source>
</evidence>
<dbReference type="SMART" id="SM00267">
    <property type="entry name" value="GGDEF"/>
    <property type="match status" value="1"/>
</dbReference>
<dbReference type="InterPro" id="IPR000160">
    <property type="entry name" value="GGDEF_dom"/>
</dbReference>
<dbReference type="NCBIfam" id="TIGR00254">
    <property type="entry name" value="GGDEF"/>
    <property type="match status" value="1"/>
</dbReference>
<reference evidence="4 5" key="1">
    <citation type="submission" date="2018-03" db="EMBL/GenBank/DDBJ databases">
        <title>Comparative genomics illustrates the genes involved in a hyperalkaliphilic mechanisms of Serpentinomonas isolated from highly-alkaline calcium-rich serpentinized springs.</title>
        <authorList>
            <person name="Suzuki S."/>
            <person name="Ishii S."/>
            <person name="Walworth N."/>
            <person name="Bird L."/>
            <person name="Kuenen J.G."/>
            <person name="Nealson K.H."/>
        </authorList>
    </citation>
    <scope>NUCLEOTIDE SEQUENCE [LARGE SCALE GENOMIC DNA]</scope>
    <source>
        <strain evidence="4 5">P1</strain>
    </source>
</reference>
<dbReference type="PROSITE" id="PS50887">
    <property type="entry name" value="GGDEF"/>
    <property type="match status" value="1"/>
</dbReference>
<dbReference type="PANTHER" id="PTHR46663">
    <property type="entry name" value="DIGUANYLATE CYCLASE DGCT-RELATED"/>
    <property type="match status" value="1"/>
</dbReference>